<comment type="caution">
    <text evidence="4">The sequence shown here is derived from an EMBL/GenBank/DDBJ whole genome shotgun (WGS) entry which is preliminary data.</text>
</comment>
<dbReference type="InterPro" id="IPR050613">
    <property type="entry name" value="Sec_Metabolite_Reg"/>
</dbReference>
<feature type="compositionally biased region" description="Low complexity" evidence="3">
    <location>
        <begin position="620"/>
        <end position="644"/>
    </location>
</feature>
<evidence type="ECO:0000313" key="5">
    <source>
        <dbReference type="Proteomes" id="UP001050691"/>
    </source>
</evidence>
<keyword evidence="5" id="KW-1185">Reference proteome</keyword>
<dbReference type="GO" id="GO:0005634">
    <property type="term" value="C:nucleus"/>
    <property type="evidence" value="ECO:0007669"/>
    <property type="project" value="UniProtKB-SubCell"/>
</dbReference>
<evidence type="ECO:0000256" key="2">
    <source>
        <dbReference type="ARBA" id="ARBA00023242"/>
    </source>
</evidence>
<dbReference type="CDD" id="cd12148">
    <property type="entry name" value="fungal_TF_MHR"/>
    <property type="match status" value="1"/>
</dbReference>
<proteinExistence type="predicted"/>
<gene>
    <name evidence="4" type="ORF">Clacol_009331</name>
</gene>
<name>A0AAV5AQ91_9AGAM</name>
<protein>
    <recommendedName>
        <fullName evidence="6">Transcription factor domain-containing protein</fullName>
    </recommendedName>
</protein>
<dbReference type="AlphaFoldDB" id="A0AAV5AQ91"/>
<keyword evidence="2" id="KW-0539">Nucleus</keyword>
<dbReference type="PANTHER" id="PTHR31001:SF56">
    <property type="entry name" value="ZN(2)-C6 FUNGAL-TYPE DOMAIN-CONTAINING PROTEIN"/>
    <property type="match status" value="1"/>
</dbReference>
<evidence type="ECO:0000256" key="3">
    <source>
        <dbReference type="SAM" id="MobiDB-lite"/>
    </source>
</evidence>
<evidence type="ECO:0000256" key="1">
    <source>
        <dbReference type="ARBA" id="ARBA00004123"/>
    </source>
</evidence>
<feature type="region of interest" description="Disordered" evidence="3">
    <location>
        <begin position="620"/>
        <end position="645"/>
    </location>
</feature>
<dbReference type="Proteomes" id="UP001050691">
    <property type="component" value="Unassembled WGS sequence"/>
</dbReference>
<reference evidence="4" key="1">
    <citation type="submission" date="2021-10" db="EMBL/GenBank/DDBJ databases">
        <title>De novo Genome Assembly of Clathrus columnatus (Basidiomycota, Fungi) Using Illumina and Nanopore Sequence Data.</title>
        <authorList>
            <person name="Ogiso-Tanaka E."/>
            <person name="Itagaki H."/>
            <person name="Hosoya T."/>
            <person name="Hosaka K."/>
        </authorList>
    </citation>
    <scope>NUCLEOTIDE SEQUENCE</scope>
    <source>
        <strain evidence="4">MO-923</strain>
    </source>
</reference>
<organism evidence="4 5">
    <name type="scientific">Clathrus columnatus</name>
    <dbReference type="NCBI Taxonomy" id="1419009"/>
    <lineage>
        <taxon>Eukaryota</taxon>
        <taxon>Fungi</taxon>
        <taxon>Dikarya</taxon>
        <taxon>Basidiomycota</taxon>
        <taxon>Agaricomycotina</taxon>
        <taxon>Agaricomycetes</taxon>
        <taxon>Phallomycetidae</taxon>
        <taxon>Phallales</taxon>
        <taxon>Clathraceae</taxon>
        <taxon>Clathrus</taxon>
    </lineage>
</organism>
<evidence type="ECO:0000313" key="4">
    <source>
        <dbReference type="EMBL" id="GJJ15056.1"/>
    </source>
</evidence>
<comment type="subcellular location">
    <subcellularLocation>
        <location evidence="1">Nucleus</location>
    </subcellularLocation>
</comment>
<dbReference type="PANTHER" id="PTHR31001">
    <property type="entry name" value="UNCHARACTERIZED TRANSCRIPTIONAL REGULATORY PROTEIN"/>
    <property type="match status" value="1"/>
</dbReference>
<sequence>MKRDDLSKKDKIISCAECRSKCDRQFPCSSWYVEREPEIDLELIWYSCSRRRGLASLCPDSSLITRPRKTPQLSKKGTTIVAKMSDRIKQLEEALGSLQAKHSTEPHPLLVDPDSTELDDEGVGLEDSIGTLAIDPESGTASFYGHSAGMEHELPDLPKRTSAEIGRSMESFDVLRDSILYPLFINIPDEGSIREHLEAYLPDHQEARRLRDIYYESASWLYSSVPRPVTDDYVFNPVYNLSVPSLVACSHPLVATGTLFLVFAISSCLDLQNPSSDNTERFRKAGRYYQLARAALSGEGSMLEIPNLPTVRALMLMIFYHLLLDEDETPQIVWSLLSLATGLTFGRPPTLSRHFIDCEINPDEPIQLPDGRTKHGNRYRVELMSSTILPEIAEFILSSSKHKYSDVLLMDRKLRDCAVEVFGGAVGSQPSVDDLKDQTTSEVMRNFFVLASKETLSIYLHRKYFVRVCASPGSDYLTISRYSPSFFAALRSAQTLIKLLGFLLELEPELPCRFWHFWSHALASAIIVSSVVIQHPRCVLAPEAMVSMEAIYSQLCQWAARDSLYDRPKRVLKTVGQLREKARQALETGVGRNLTNPAEKGIDLGLSLLAGSARVVSTVPKTSSSSSAIPSSATSTESPASAPVGELHPHLLEDMNSVLGRDFEKRTIFDLSLPSSTIGTPQLQQQLQGHMYQTYTTVGYDNINMDANPTQMYQNQISEFGNHLQQQQEQQQQAPSSLEMLAATYGYPMQQPSWPGVLKGYDLYQMEENYPEDDDGAWQGIVAGLGIST</sequence>
<accession>A0AAV5AQ91</accession>
<dbReference type="EMBL" id="BPWL01000010">
    <property type="protein sequence ID" value="GJJ15056.1"/>
    <property type="molecule type" value="Genomic_DNA"/>
</dbReference>
<evidence type="ECO:0008006" key="6">
    <source>
        <dbReference type="Google" id="ProtNLM"/>
    </source>
</evidence>